<dbReference type="InterPro" id="IPR003646">
    <property type="entry name" value="SH3-like_bac-type"/>
</dbReference>
<evidence type="ECO:0000256" key="1">
    <source>
        <dbReference type="SAM" id="SignalP"/>
    </source>
</evidence>
<sequence length="224" mass="23138">MIARRVVMSLTLSIALILPALTSANDANAVPAAPEEGGPRNWQVTGVAGGLNLREAPSISAAIVDRYAAGTLLDNLGCQTSEGRSWCDVQQLGGGPRGYVAADYLTPAISPDGTPATGPDDSALRAGQGEFDATGSLPCSMMGGQPTTRCEFGVARSGGGYATVVIDKPDGRSRAVYFRMGRAIGAGTSEADPGEFRAERIDDLNVIHVGEERYEIPDAVVLGG</sequence>
<dbReference type="Gene3D" id="2.30.30.40">
    <property type="entry name" value="SH3 Domains"/>
    <property type="match status" value="1"/>
</dbReference>
<organism evidence="3 4">
    <name type="scientific">Halomonas organivorans</name>
    <dbReference type="NCBI Taxonomy" id="257772"/>
    <lineage>
        <taxon>Bacteria</taxon>
        <taxon>Pseudomonadati</taxon>
        <taxon>Pseudomonadota</taxon>
        <taxon>Gammaproteobacteria</taxon>
        <taxon>Oceanospirillales</taxon>
        <taxon>Halomonadaceae</taxon>
        <taxon>Halomonas</taxon>
    </lineage>
</organism>
<dbReference type="Pfam" id="PF08239">
    <property type="entry name" value="SH3_3"/>
    <property type="match status" value="1"/>
</dbReference>
<dbReference type="EMBL" id="JACHXM010000002">
    <property type="protein sequence ID" value="MBB3139890.1"/>
    <property type="molecule type" value="Genomic_DNA"/>
</dbReference>
<dbReference type="RefSeq" id="WP_183386304.1">
    <property type="nucleotide sequence ID" value="NZ_JACHXM010000002.1"/>
</dbReference>
<feature type="signal peptide" evidence="1">
    <location>
        <begin position="1"/>
        <end position="29"/>
    </location>
</feature>
<feature type="chain" id="PRO_5031394509" description="SH3b domain-containing protein" evidence="1">
    <location>
        <begin position="30"/>
        <end position="224"/>
    </location>
</feature>
<evidence type="ECO:0000259" key="2">
    <source>
        <dbReference type="Pfam" id="PF08239"/>
    </source>
</evidence>
<gene>
    <name evidence="3" type="ORF">FHR96_000737</name>
</gene>
<proteinExistence type="predicted"/>
<accession>A0A7W5BVM5</accession>
<keyword evidence="4" id="KW-1185">Reference proteome</keyword>
<dbReference type="Proteomes" id="UP000525987">
    <property type="component" value="Unassembled WGS sequence"/>
</dbReference>
<comment type="caution">
    <text evidence="3">The sequence shown here is derived from an EMBL/GenBank/DDBJ whole genome shotgun (WGS) entry which is preliminary data.</text>
</comment>
<name>A0A7W5BVM5_9GAMM</name>
<evidence type="ECO:0000313" key="3">
    <source>
        <dbReference type="EMBL" id="MBB3139890.1"/>
    </source>
</evidence>
<protein>
    <recommendedName>
        <fullName evidence="2">SH3b domain-containing protein</fullName>
    </recommendedName>
</protein>
<evidence type="ECO:0000313" key="4">
    <source>
        <dbReference type="Proteomes" id="UP000525987"/>
    </source>
</evidence>
<feature type="domain" description="SH3b" evidence="2">
    <location>
        <begin position="49"/>
        <end position="106"/>
    </location>
</feature>
<reference evidence="3 4" key="1">
    <citation type="submission" date="2020-08" db="EMBL/GenBank/DDBJ databases">
        <title>Genomic Encyclopedia of Type Strains, Phase III (KMG-III): the genomes of soil and plant-associated and newly described type strains.</title>
        <authorList>
            <person name="Whitman W."/>
        </authorList>
    </citation>
    <scope>NUCLEOTIDE SEQUENCE [LARGE SCALE GENOMIC DNA]</scope>
    <source>
        <strain evidence="3 4">CECT 5995</strain>
    </source>
</reference>
<keyword evidence="1" id="KW-0732">Signal</keyword>
<dbReference type="AlphaFoldDB" id="A0A7W5BVM5"/>